<name>A0A9Q0SQV5_SALPP</name>
<evidence type="ECO:0000256" key="1">
    <source>
        <dbReference type="SAM" id="MobiDB-lite"/>
    </source>
</evidence>
<dbReference type="EMBL" id="JAPFFK010000019">
    <property type="protein sequence ID" value="KAJ6686088.1"/>
    <property type="molecule type" value="Genomic_DNA"/>
</dbReference>
<comment type="caution">
    <text evidence="2">The sequence shown here is derived from an EMBL/GenBank/DDBJ whole genome shotgun (WGS) entry which is preliminary data.</text>
</comment>
<dbReference type="Proteomes" id="UP001151532">
    <property type="component" value="Chromosome 2"/>
</dbReference>
<evidence type="ECO:0000313" key="3">
    <source>
        <dbReference type="Proteomes" id="UP001151532"/>
    </source>
</evidence>
<gene>
    <name evidence="2" type="ORF">OIU79_015979</name>
</gene>
<evidence type="ECO:0000313" key="2">
    <source>
        <dbReference type="EMBL" id="KAJ6686088.1"/>
    </source>
</evidence>
<organism evidence="2 3">
    <name type="scientific">Salix purpurea</name>
    <name type="common">Purple osier willow</name>
    <dbReference type="NCBI Taxonomy" id="77065"/>
    <lineage>
        <taxon>Eukaryota</taxon>
        <taxon>Viridiplantae</taxon>
        <taxon>Streptophyta</taxon>
        <taxon>Embryophyta</taxon>
        <taxon>Tracheophyta</taxon>
        <taxon>Spermatophyta</taxon>
        <taxon>Magnoliopsida</taxon>
        <taxon>eudicotyledons</taxon>
        <taxon>Gunneridae</taxon>
        <taxon>Pentapetalae</taxon>
        <taxon>rosids</taxon>
        <taxon>fabids</taxon>
        <taxon>Malpighiales</taxon>
        <taxon>Salicaceae</taxon>
        <taxon>Saliceae</taxon>
        <taxon>Salix</taxon>
    </lineage>
</organism>
<dbReference type="AlphaFoldDB" id="A0A9Q0SQV5"/>
<accession>A0A9Q0SQV5</accession>
<reference evidence="2" key="1">
    <citation type="submission" date="2022-11" db="EMBL/GenBank/DDBJ databases">
        <authorList>
            <person name="Hyden B.L."/>
            <person name="Feng K."/>
            <person name="Yates T."/>
            <person name="Jawdy S."/>
            <person name="Smart L.B."/>
            <person name="Muchero W."/>
        </authorList>
    </citation>
    <scope>NUCLEOTIDE SEQUENCE</scope>
    <source>
        <tissue evidence="2">Shoot tip</tissue>
    </source>
</reference>
<feature type="region of interest" description="Disordered" evidence="1">
    <location>
        <begin position="67"/>
        <end position="86"/>
    </location>
</feature>
<sequence>MHVAQCHWCRNLSSDSKGVHTGQSLLQVSTKKLLQVLPDTFLLPNSTNSDINSQKYRTAFHSDKQPVVHRLSEDAVGTTERDDQDCSALTRQPAELVVNAKPESLAILGSRACRTLDCIQHKNST</sequence>
<keyword evidence="3" id="KW-1185">Reference proteome</keyword>
<proteinExistence type="predicted"/>
<reference evidence="2" key="2">
    <citation type="journal article" date="2023" name="Int. J. Mol. Sci.">
        <title>De Novo Assembly and Annotation of 11 Diverse Shrub Willow (Salix) Genomes Reveals Novel Gene Organization in Sex-Linked Regions.</title>
        <authorList>
            <person name="Hyden B."/>
            <person name="Feng K."/>
            <person name="Yates T.B."/>
            <person name="Jawdy S."/>
            <person name="Cereghino C."/>
            <person name="Smart L.B."/>
            <person name="Muchero W."/>
        </authorList>
    </citation>
    <scope>NUCLEOTIDE SEQUENCE</scope>
    <source>
        <tissue evidence="2">Shoot tip</tissue>
    </source>
</reference>
<protein>
    <submittedName>
        <fullName evidence="2">Uncharacterized protein</fullName>
    </submittedName>
</protein>